<keyword evidence="6" id="KW-0206">Cytoskeleton</keyword>
<dbReference type="InterPro" id="IPR049039">
    <property type="entry name" value="RMD1-3_a_helical_rpt"/>
</dbReference>
<comment type="caution">
    <text evidence="10">The sequence shown here is derived from an EMBL/GenBank/DDBJ whole genome shotgun (WGS) entry which is preliminary data.</text>
</comment>
<dbReference type="PANTHER" id="PTHR16056:SF16">
    <property type="entry name" value="REGULATOR OF MICROTUBULE DYNAMICS PROTEIN 1"/>
    <property type="match status" value="1"/>
</dbReference>
<dbReference type="OrthoDB" id="69711at2759"/>
<dbReference type="Gene3D" id="1.25.40.10">
    <property type="entry name" value="Tetratricopeptide repeat domain"/>
    <property type="match status" value="1"/>
</dbReference>
<evidence type="ECO:0000256" key="5">
    <source>
        <dbReference type="ARBA" id="ARBA00022803"/>
    </source>
</evidence>
<feature type="compositionally biased region" description="Polar residues" evidence="9">
    <location>
        <begin position="7"/>
        <end position="24"/>
    </location>
</feature>
<keyword evidence="11" id="KW-1185">Reference proteome</keyword>
<gene>
    <name evidence="10" type="ORF">B4U79_17820</name>
</gene>
<dbReference type="AlphaFoldDB" id="A0A3S3S1R2"/>
<feature type="region of interest" description="Disordered" evidence="9">
    <location>
        <begin position="1"/>
        <end position="49"/>
    </location>
</feature>
<feature type="compositionally biased region" description="Polar residues" evidence="9">
    <location>
        <begin position="30"/>
        <end position="43"/>
    </location>
</feature>
<dbReference type="STRING" id="1965070.A0A3S3S1R2"/>
<sequence length="478" mass="55157">MIPAQCDSKQNVTSPSQESDQAPSIISKLSIESSPLNSQNNERSFTDPALSSLYLDETLDQHLTEKEITPEFVQERKSNSEKAQTEPKNQIEEISFITETKEMSNLNPNQMSEAPTKVIDEQQKIKPIEQVIDKQEHGFDFQTEDIIEIIPQELEKSPQDVTLVRSDKSLARCNALSREDRDASKQMVSNIAPEEGAPKKAETTERDEEEEVTDMPESSFDLSSLSLLENFSRYIDRAANDPAFDRYFIYMELRQYLITHGVNSDLLWRLSRAAFDLSELAKFGDDENDRAKFLEEALNFGQQALNLDDKNPNCHQWFAVSLFTYLLDFCKNPNELRQKAEQFVGHINFALQLKPNDAYLHFIYGRWLYEWSRVGWKQRMFARIRGSKLPKASLESAISEFEIANKINPGWKLNSLYFAKSLIAKKRYSEAVKVLQVCLKLQNFETNELNGESESLAEREMQDLLNKYAKYDLDNEFN</sequence>
<feature type="compositionally biased region" description="Acidic residues" evidence="9">
    <location>
        <begin position="205"/>
        <end position="214"/>
    </location>
</feature>
<accession>A0A3S3S1R2</accession>
<dbReference type="Proteomes" id="UP000285301">
    <property type="component" value="Unassembled WGS sequence"/>
</dbReference>
<dbReference type="GO" id="GO:0008017">
    <property type="term" value="F:microtubule binding"/>
    <property type="evidence" value="ECO:0007669"/>
    <property type="project" value="TreeGrafter"/>
</dbReference>
<dbReference type="Pfam" id="PF21033">
    <property type="entry name" value="RMD1-3"/>
    <property type="match status" value="1"/>
</dbReference>
<evidence type="ECO:0000256" key="4">
    <source>
        <dbReference type="ARBA" id="ARBA00022737"/>
    </source>
</evidence>
<evidence type="ECO:0000256" key="2">
    <source>
        <dbReference type="ARBA" id="ARBA00011375"/>
    </source>
</evidence>
<dbReference type="GO" id="GO:0005876">
    <property type="term" value="C:spindle microtubule"/>
    <property type="evidence" value="ECO:0007669"/>
    <property type="project" value="TreeGrafter"/>
</dbReference>
<reference evidence="10 11" key="1">
    <citation type="journal article" date="2018" name="Gigascience">
        <title>Genomes of trombidid mites reveal novel predicted allergens and laterally-transferred genes associated with secondary metabolism.</title>
        <authorList>
            <person name="Dong X."/>
            <person name="Chaisiri K."/>
            <person name="Xia D."/>
            <person name="Armstrong S.D."/>
            <person name="Fang Y."/>
            <person name="Donnelly M.J."/>
            <person name="Kadowaki T."/>
            <person name="McGarry J.W."/>
            <person name="Darby A.C."/>
            <person name="Makepeace B.L."/>
        </authorList>
    </citation>
    <scope>NUCLEOTIDE SEQUENCE [LARGE SCALE GENOMIC DNA]</scope>
    <source>
        <strain evidence="10">UoL-WK</strain>
    </source>
</reference>
<dbReference type="InterPro" id="IPR011990">
    <property type="entry name" value="TPR-like_helical_dom_sf"/>
</dbReference>
<keyword evidence="5" id="KW-0802">TPR repeat</keyword>
<evidence type="ECO:0000256" key="9">
    <source>
        <dbReference type="SAM" id="MobiDB-lite"/>
    </source>
</evidence>
<dbReference type="GO" id="GO:0097431">
    <property type="term" value="C:mitotic spindle pole"/>
    <property type="evidence" value="ECO:0007669"/>
    <property type="project" value="TreeGrafter"/>
</dbReference>
<evidence type="ECO:0000313" key="11">
    <source>
        <dbReference type="Proteomes" id="UP000285301"/>
    </source>
</evidence>
<keyword evidence="4" id="KW-0677">Repeat</keyword>
<comment type="subunit">
    <text evidence="2">Interacts with microtubules.</text>
</comment>
<dbReference type="EMBL" id="NCKU01003201">
    <property type="protein sequence ID" value="RWS07972.1"/>
    <property type="molecule type" value="Genomic_DNA"/>
</dbReference>
<keyword evidence="3" id="KW-0963">Cytoplasm</keyword>
<evidence type="ECO:0000256" key="3">
    <source>
        <dbReference type="ARBA" id="ARBA00022490"/>
    </source>
</evidence>
<dbReference type="PANTHER" id="PTHR16056">
    <property type="entry name" value="REGULATOR OF MICROTUBULE DYNAMICS PROTEIN"/>
    <property type="match status" value="1"/>
</dbReference>
<organism evidence="10 11">
    <name type="scientific">Dinothrombium tinctorium</name>
    <dbReference type="NCBI Taxonomy" id="1965070"/>
    <lineage>
        <taxon>Eukaryota</taxon>
        <taxon>Metazoa</taxon>
        <taxon>Ecdysozoa</taxon>
        <taxon>Arthropoda</taxon>
        <taxon>Chelicerata</taxon>
        <taxon>Arachnida</taxon>
        <taxon>Acari</taxon>
        <taxon>Acariformes</taxon>
        <taxon>Trombidiformes</taxon>
        <taxon>Prostigmata</taxon>
        <taxon>Anystina</taxon>
        <taxon>Parasitengona</taxon>
        <taxon>Trombidioidea</taxon>
        <taxon>Trombidiidae</taxon>
        <taxon>Dinothrombium</taxon>
    </lineage>
</organism>
<feature type="region of interest" description="Disordered" evidence="9">
    <location>
        <begin position="177"/>
        <end position="216"/>
    </location>
</feature>
<comment type="subcellular location">
    <subcellularLocation>
        <location evidence="1">Cytoplasm</location>
        <location evidence="1">Cytoskeleton</location>
    </subcellularLocation>
</comment>
<evidence type="ECO:0000313" key="10">
    <source>
        <dbReference type="EMBL" id="RWS07972.1"/>
    </source>
</evidence>
<evidence type="ECO:0000256" key="7">
    <source>
        <dbReference type="ARBA" id="ARBA00039966"/>
    </source>
</evidence>
<dbReference type="GO" id="GO:0005739">
    <property type="term" value="C:mitochondrion"/>
    <property type="evidence" value="ECO:0007669"/>
    <property type="project" value="TreeGrafter"/>
</dbReference>
<dbReference type="SUPFAM" id="SSF48452">
    <property type="entry name" value="TPR-like"/>
    <property type="match status" value="1"/>
</dbReference>
<protein>
    <recommendedName>
        <fullName evidence="7">Regulator of microtubule dynamics protein 1</fullName>
    </recommendedName>
    <alternativeName>
        <fullName evidence="8">Protein FAM82B</fullName>
    </alternativeName>
</protein>
<feature type="region of interest" description="Disordered" evidence="9">
    <location>
        <begin position="65"/>
        <end position="90"/>
    </location>
</feature>
<evidence type="ECO:0000256" key="8">
    <source>
        <dbReference type="ARBA" id="ARBA00041958"/>
    </source>
</evidence>
<evidence type="ECO:0000256" key="6">
    <source>
        <dbReference type="ARBA" id="ARBA00023212"/>
    </source>
</evidence>
<name>A0A3S3S1R2_9ACAR</name>
<evidence type="ECO:0000256" key="1">
    <source>
        <dbReference type="ARBA" id="ARBA00004245"/>
    </source>
</evidence>
<proteinExistence type="predicted"/>